<protein>
    <submittedName>
        <fullName evidence="2">Uncharacterized protein</fullName>
    </submittedName>
</protein>
<dbReference type="EMBL" id="CAXLJM020000028">
    <property type="protein sequence ID" value="CAL8096483.1"/>
    <property type="molecule type" value="Genomic_DNA"/>
</dbReference>
<sequence>MARFYISSLFLLHIATLLNALPAMRLSREVSAPPITVIQTSLTASGQSTFEGDSKYCINVRDVKVPTKIEVTQTDPEEYNLISFSTDCSAIDSAEITTQSLRNPVVINARRPICSFKLRESEGTPVSITFTGSTSRTFEVASTKCINICSGPESAYPSLAYALSVNIKAVGGQRQTNNGIHLFSEVECGTPFGNEPVTDGASLIEMTVKDTRVVKSFMVKEKK</sequence>
<proteinExistence type="predicted"/>
<evidence type="ECO:0000313" key="2">
    <source>
        <dbReference type="EMBL" id="CAL8096483.1"/>
    </source>
</evidence>
<feature type="chain" id="PRO_5046064970" evidence="1">
    <location>
        <begin position="21"/>
        <end position="223"/>
    </location>
</feature>
<accession>A0ABP1QBB2</accession>
<gene>
    <name evidence="2" type="ORF">ODALV1_LOCUS9371</name>
</gene>
<keyword evidence="1" id="KW-0732">Signal</keyword>
<comment type="caution">
    <text evidence="2">The sequence shown here is derived from an EMBL/GenBank/DDBJ whole genome shotgun (WGS) entry which is preliminary data.</text>
</comment>
<keyword evidence="3" id="KW-1185">Reference proteome</keyword>
<evidence type="ECO:0000313" key="3">
    <source>
        <dbReference type="Proteomes" id="UP001642540"/>
    </source>
</evidence>
<reference evidence="2 3" key="1">
    <citation type="submission" date="2024-08" db="EMBL/GenBank/DDBJ databases">
        <authorList>
            <person name="Cucini C."/>
            <person name="Frati F."/>
        </authorList>
    </citation>
    <scope>NUCLEOTIDE SEQUENCE [LARGE SCALE GENOMIC DNA]</scope>
</reference>
<evidence type="ECO:0000256" key="1">
    <source>
        <dbReference type="SAM" id="SignalP"/>
    </source>
</evidence>
<organism evidence="2 3">
    <name type="scientific">Orchesella dallaii</name>
    <dbReference type="NCBI Taxonomy" id="48710"/>
    <lineage>
        <taxon>Eukaryota</taxon>
        <taxon>Metazoa</taxon>
        <taxon>Ecdysozoa</taxon>
        <taxon>Arthropoda</taxon>
        <taxon>Hexapoda</taxon>
        <taxon>Collembola</taxon>
        <taxon>Entomobryomorpha</taxon>
        <taxon>Entomobryoidea</taxon>
        <taxon>Orchesellidae</taxon>
        <taxon>Orchesellinae</taxon>
        <taxon>Orchesella</taxon>
    </lineage>
</organism>
<feature type="signal peptide" evidence="1">
    <location>
        <begin position="1"/>
        <end position="20"/>
    </location>
</feature>
<dbReference type="Proteomes" id="UP001642540">
    <property type="component" value="Unassembled WGS sequence"/>
</dbReference>
<name>A0ABP1QBB2_9HEXA</name>